<feature type="region of interest" description="Disordered" evidence="1">
    <location>
        <begin position="55"/>
        <end position="132"/>
    </location>
</feature>
<dbReference type="Proteomes" id="UP000485367">
    <property type="component" value="Unassembled WGS sequence"/>
</dbReference>
<dbReference type="AlphaFoldDB" id="A0A1V5SFB0"/>
<name>A0A1V5SFB0_9BACT</name>
<dbReference type="InterPro" id="IPR011050">
    <property type="entry name" value="Pectin_lyase_fold/virulence"/>
</dbReference>
<evidence type="ECO:0000256" key="1">
    <source>
        <dbReference type="SAM" id="MobiDB-lite"/>
    </source>
</evidence>
<feature type="compositionally biased region" description="Low complexity" evidence="1">
    <location>
        <begin position="83"/>
        <end position="117"/>
    </location>
</feature>
<organism evidence="2">
    <name type="scientific">candidate division WS2 bacterium ADurb.Bin280</name>
    <dbReference type="NCBI Taxonomy" id="1852829"/>
    <lineage>
        <taxon>Bacteria</taxon>
        <taxon>candidate division WS2</taxon>
    </lineage>
</organism>
<dbReference type="PANTHER" id="PTHR24637">
    <property type="entry name" value="COLLAGEN"/>
    <property type="match status" value="1"/>
</dbReference>
<dbReference type="PANTHER" id="PTHR24637:SF423">
    <property type="entry name" value="NEMATODE CUTICLE COLLAGEN N-TERMINAL DOMAIN-CONTAINING PROTEIN"/>
    <property type="match status" value="1"/>
</dbReference>
<dbReference type="InterPro" id="IPR008160">
    <property type="entry name" value="Collagen"/>
</dbReference>
<protein>
    <submittedName>
        <fullName evidence="2">Collagen triple helix repeat (20 copies)</fullName>
    </submittedName>
</protein>
<accession>A0A1V5SFB0</accession>
<dbReference type="InterPro" id="IPR012334">
    <property type="entry name" value="Pectin_lyas_fold"/>
</dbReference>
<proteinExistence type="predicted"/>
<dbReference type="Gene3D" id="2.160.20.10">
    <property type="entry name" value="Single-stranded right-handed beta-helix, Pectin lyase-like"/>
    <property type="match status" value="1"/>
</dbReference>
<gene>
    <name evidence="2" type="ORF">BWY43_00104</name>
</gene>
<comment type="caution">
    <text evidence="2">The sequence shown here is derived from an EMBL/GenBank/DDBJ whole genome shotgun (WGS) entry which is preliminary data.</text>
</comment>
<evidence type="ECO:0000313" key="2">
    <source>
        <dbReference type="EMBL" id="OQA53177.1"/>
    </source>
</evidence>
<dbReference type="EMBL" id="MWBO01000008">
    <property type="protein sequence ID" value="OQA53177.1"/>
    <property type="molecule type" value="Genomic_DNA"/>
</dbReference>
<feature type="compositionally biased region" description="Basic and acidic residues" evidence="1">
    <location>
        <begin position="55"/>
        <end position="77"/>
    </location>
</feature>
<dbReference type="Pfam" id="PF01391">
    <property type="entry name" value="Collagen"/>
    <property type="match status" value="1"/>
</dbReference>
<dbReference type="SUPFAM" id="SSF51126">
    <property type="entry name" value="Pectin lyase-like"/>
    <property type="match status" value="1"/>
</dbReference>
<reference evidence="2" key="1">
    <citation type="submission" date="2017-02" db="EMBL/GenBank/DDBJ databases">
        <title>Delving into the versatile metabolic prowess of the omnipresent phylum Bacteroidetes.</title>
        <authorList>
            <person name="Nobu M.K."/>
            <person name="Mei R."/>
            <person name="Narihiro T."/>
            <person name="Kuroda K."/>
            <person name="Liu W.-T."/>
        </authorList>
    </citation>
    <scope>NUCLEOTIDE SEQUENCE</scope>
    <source>
        <strain evidence="2">ADurb.Bin280</strain>
    </source>
</reference>
<sequence length="428" mass="45413">MEKSNKLISQIASFFIVLLVSISYSYLAYAQPKKAINSLNDFVSGINEKIDKFSAEKMSQGEKGSDGIDGSNGKDGENGSDGTNGLSGTNGANGTNGTDGTNGINGINGQNGSTGIQGEKGDNGPRGLAGDTEELGSITSAAITYYVSPSGSDENGDGTVGLPFATIQHAIDSLPDFLAHECNIILAAGTYRESVVINKNSVNATNYLYITGNTSSPNSYIISGADSASPTEAVRDYGITLYGDAAYYLRGIRLDYFKKAGLFMENGSRSRIQNINFNYCAQDNLYGAIRQSSYTYLDIRGAINITGNGGNNESGFYSADGPSYMYNYGTFAINIYKVKYGVYSSSTSQWIGDNTVQWTVDNSAIDKIAGSAGVYFGAGDHGHDFELDVNNFTYGVYLDNLSLFDVNVGNTYTNVDTSVSANNGSLSV</sequence>
<keyword evidence="2" id="KW-0176">Collagen</keyword>